<protein>
    <submittedName>
        <fullName evidence="2">Methyltransferase domain-containing protein</fullName>
    </submittedName>
</protein>
<name>A0A1I5TF61_9BACT</name>
<organism evidence="2 3">
    <name type="scientific">Parafilimonas terrae</name>
    <dbReference type="NCBI Taxonomy" id="1465490"/>
    <lineage>
        <taxon>Bacteria</taxon>
        <taxon>Pseudomonadati</taxon>
        <taxon>Bacteroidota</taxon>
        <taxon>Chitinophagia</taxon>
        <taxon>Chitinophagales</taxon>
        <taxon>Chitinophagaceae</taxon>
        <taxon>Parafilimonas</taxon>
    </lineage>
</organism>
<sequence length="208" mass="23720">MNVREAYNNWAAQYDTGLNKTRDLEAVSLRQTLSNIDFTSCLEVGCGTGKNTEWLAAKAEDILAIDLSEEMLNKARNKTYKGKVSFLQFDINGIWNFTNRQFDIGVFSLVLEHIKDIDSVFNKVSEKIKPGGYLYIGELHPFKQYTGSKAKFETDKGTQLVTCFMHHLSDFIKAADKNGFQVILIDELFDDNDKTSVPRILTLLFKRK</sequence>
<dbReference type="OrthoDB" id="597202at2"/>
<proteinExistence type="predicted"/>
<keyword evidence="2" id="KW-0808">Transferase</keyword>
<accession>A0A1I5TF61</accession>
<feature type="domain" description="Methyltransferase type 11" evidence="1">
    <location>
        <begin position="42"/>
        <end position="136"/>
    </location>
</feature>
<dbReference type="InterPro" id="IPR013216">
    <property type="entry name" value="Methyltransf_11"/>
</dbReference>
<evidence type="ECO:0000313" key="2">
    <source>
        <dbReference type="EMBL" id="SFP81684.1"/>
    </source>
</evidence>
<evidence type="ECO:0000259" key="1">
    <source>
        <dbReference type="Pfam" id="PF08241"/>
    </source>
</evidence>
<dbReference type="Gene3D" id="3.40.50.150">
    <property type="entry name" value="Vaccinia Virus protein VP39"/>
    <property type="match status" value="1"/>
</dbReference>
<dbReference type="AlphaFoldDB" id="A0A1I5TF61"/>
<dbReference type="STRING" id="1465490.SAMN05444277_10299"/>
<dbReference type="Proteomes" id="UP000199031">
    <property type="component" value="Unassembled WGS sequence"/>
</dbReference>
<dbReference type="Pfam" id="PF08241">
    <property type="entry name" value="Methyltransf_11"/>
    <property type="match status" value="1"/>
</dbReference>
<dbReference type="GO" id="GO:0032259">
    <property type="term" value="P:methylation"/>
    <property type="evidence" value="ECO:0007669"/>
    <property type="project" value="UniProtKB-KW"/>
</dbReference>
<dbReference type="CDD" id="cd02440">
    <property type="entry name" value="AdoMet_MTases"/>
    <property type="match status" value="1"/>
</dbReference>
<dbReference type="PANTHER" id="PTHR43861:SF1">
    <property type="entry name" value="TRANS-ACONITATE 2-METHYLTRANSFERASE"/>
    <property type="match status" value="1"/>
</dbReference>
<dbReference type="PANTHER" id="PTHR43861">
    <property type="entry name" value="TRANS-ACONITATE 2-METHYLTRANSFERASE-RELATED"/>
    <property type="match status" value="1"/>
</dbReference>
<keyword evidence="3" id="KW-1185">Reference proteome</keyword>
<reference evidence="2 3" key="1">
    <citation type="submission" date="2016-10" db="EMBL/GenBank/DDBJ databases">
        <authorList>
            <person name="de Groot N.N."/>
        </authorList>
    </citation>
    <scope>NUCLEOTIDE SEQUENCE [LARGE SCALE GENOMIC DNA]</scope>
    <source>
        <strain evidence="2 3">DSM 28286</strain>
    </source>
</reference>
<dbReference type="InterPro" id="IPR029063">
    <property type="entry name" value="SAM-dependent_MTases_sf"/>
</dbReference>
<gene>
    <name evidence="2" type="ORF">SAMN05444277_10299</name>
</gene>
<dbReference type="EMBL" id="FOXQ01000002">
    <property type="protein sequence ID" value="SFP81684.1"/>
    <property type="molecule type" value="Genomic_DNA"/>
</dbReference>
<dbReference type="RefSeq" id="WP_090655567.1">
    <property type="nucleotide sequence ID" value="NZ_FOXQ01000002.1"/>
</dbReference>
<dbReference type="GO" id="GO:0008757">
    <property type="term" value="F:S-adenosylmethionine-dependent methyltransferase activity"/>
    <property type="evidence" value="ECO:0007669"/>
    <property type="project" value="InterPro"/>
</dbReference>
<dbReference type="SUPFAM" id="SSF53335">
    <property type="entry name" value="S-adenosyl-L-methionine-dependent methyltransferases"/>
    <property type="match status" value="1"/>
</dbReference>
<keyword evidence="2" id="KW-0489">Methyltransferase</keyword>
<evidence type="ECO:0000313" key="3">
    <source>
        <dbReference type="Proteomes" id="UP000199031"/>
    </source>
</evidence>